<name>A0A9J6C9M2_POLVA</name>
<keyword evidence="7 10" id="KW-0472">Membrane</keyword>
<organism evidence="11 12">
    <name type="scientific">Polypedilum vanderplanki</name>
    <name type="common">Sleeping chironomid midge</name>
    <dbReference type="NCBI Taxonomy" id="319348"/>
    <lineage>
        <taxon>Eukaryota</taxon>
        <taxon>Metazoa</taxon>
        <taxon>Ecdysozoa</taxon>
        <taxon>Arthropoda</taxon>
        <taxon>Hexapoda</taxon>
        <taxon>Insecta</taxon>
        <taxon>Pterygota</taxon>
        <taxon>Neoptera</taxon>
        <taxon>Endopterygota</taxon>
        <taxon>Diptera</taxon>
        <taxon>Nematocera</taxon>
        <taxon>Chironomoidea</taxon>
        <taxon>Chironomidae</taxon>
        <taxon>Chironominae</taxon>
        <taxon>Polypedilum</taxon>
        <taxon>Polypedilum</taxon>
    </lineage>
</organism>
<feature type="transmembrane region" description="Helical" evidence="10">
    <location>
        <begin position="117"/>
        <end position="139"/>
    </location>
</feature>
<keyword evidence="6 10" id="KW-1133">Transmembrane helix</keyword>
<evidence type="ECO:0000256" key="8">
    <source>
        <dbReference type="ARBA" id="ARBA00023170"/>
    </source>
</evidence>
<comment type="subcellular location">
    <subcellularLocation>
        <location evidence="1">Cell membrane</location>
        <topology evidence="1">Multi-pass membrane protein</topology>
    </subcellularLocation>
</comment>
<dbReference type="GO" id="GO:0007165">
    <property type="term" value="P:signal transduction"/>
    <property type="evidence" value="ECO:0007669"/>
    <property type="project" value="UniProtKB-KW"/>
</dbReference>
<feature type="transmembrane region" description="Helical" evidence="10">
    <location>
        <begin position="31"/>
        <end position="51"/>
    </location>
</feature>
<keyword evidence="4 10" id="KW-0812">Transmembrane</keyword>
<dbReference type="InterPro" id="IPR004117">
    <property type="entry name" value="7tm6_olfct_rcpt"/>
</dbReference>
<evidence type="ECO:0000256" key="4">
    <source>
        <dbReference type="ARBA" id="ARBA00022692"/>
    </source>
</evidence>
<dbReference type="PANTHER" id="PTHR21137:SF35">
    <property type="entry name" value="ODORANT RECEPTOR 19A-RELATED"/>
    <property type="match status" value="1"/>
</dbReference>
<evidence type="ECO:0000313" key="11">
    <source>
        <dbReference type="EMBL" id="KAG5678334.1"/>
    </source>
</evidence>
<sequence>MLLKREPYKAIFKVLTWIGFWDEISMRHKLLTFYLPIFILTIEQILLFLSLLQANNLEDILEAVKLVPMFPLICYSMYSFIKDKQLLKELIEIFNQIENENPKVVSYIDKSCKDVELIFKIVTFAFVLIVVDAIFTPLINNKLLFPIYTPKWKGFETTFFYLYWLLESFCGIYVALCFIVIQEFRNSLLIILHYIMEYFQVSDDIQNISVLMFLLLALLFLMYMICYRGNDIEEKSKQLMNDLFSCEWYQAELKIQKIIIILMENFKKPMILKAFGFNAINLEFFLQVLKIAYSMYAVLKHLH</sequence>
<evidence type="ECO:0008006" key="13">
    <source>
        <dbReference type="Google" id="ProtNLM"/>
    </source>
</evidence>
<evidence type="ECO:0000256" key="5">
    <source>
        <dbReference type="ARBA" id="ARBA00022725"/>
    </source>
</evidence>
<dbReference type="AlphaFoldDB" id="A0A9J6C9M2"/>
<dbReference type="PANTHER" id="PTHR21137">
    <property type="entry name" value="ODORANT RECEPTOR"/>
    <property type="match status" value="1"/>
</dbReference>
<protein>
    <recommendedName>
        <fullName evidence="13">Odorant receptor</fullName>
    </recommendedName>
</protein>
<evidence type="ECO:0000256" key="7">
    <source>
        <dbReference type="ARBA" id="ARBA00023136"/>
    </source>
</evidence>
<evidence type="ECO:0000256" key="3">
    <source>
        <dbReference type="ARBA" id="ARBA00022606"/>
    </source>
</evidence>
<evidence type="ECO:0000313" key="12">
    <source>
        <dbReference type="Proteomes" id="UP001107558"/>
    </source>
</evidence>
<accession>A0A9J6C9M2</accession>
<reference evidence="11" key="1">
    <citation type="submission" date="2021-03" db="EMBL/GenBank/DDBJ databases">
        <title>Chromosome level genome of the anhydrobiotic midge Polypedilum vanderplanki.</title>
        <authorList>
            <person name="Yoshida Y."/>
            <person name="Kikawada T."/>
            <person name="Gusev O."/>
        </authorList>
    </citation>
    <scope>NUCLEOTIDE SEQUENCE</scope>
    <source>
        <strain evidence="11">NIAS01</strain>
        <tissue evidence="11">Whole body or cell culture</tissue>
    </source>
</reference>
<dbReference type="Proteomes" id="UP001107558">
    <property type="component" value="Chromosome 2"/>
</dbReference>
<evidence type="ECO:0000256" key="2">
    <source>
        <dbReference type="ARBA" id="ARBA00022475"/>
    </source>
</evidence>
<keyword evidence="3" id="KW-0716">Sensory transduction</keyword>
<comment type="caution">
    <text evidence="11">The sequence shown here is derived from an EMBL/GenBank/DDBJ whole genome shotgun (WGS) entry which is preliminary data.</text>
</comment>
<dbReference type="GO" id="GO:0005886">
    <property type="term" value="C:plasma membrane"/>
    <property type="evidence" value="ECO:0007669"/>
    <property type="project" value="UniProtKB-SubCell"/>
</dbReference>
<dbReference type="OrthoDB" id="7759666at2759"/>
<feature type="transmembrane region" description="Helical" evidence="10">
    <location>
        <begin position="159"/>
        <end position="181"/>
    </location>
</feature>
<dbReference type="GO" id="GO:0005549">
    <property type="term" value="F:odorant binding"/>
    <property type="evidence" value="ECO:0007669"/>
    <property type="project" value="InterPro"/>
</dbReference>
<dbReference type="GO" id="GO:0004984">
    <property type="term" value="F:olfactory receptor activity"/>
    <property type="evidence" value="ECO:0007669"/>
    <property type="project" value="InterPro"/>
</dbReference>
<gene>
    <name evidence="11" type="ORF">PVAND_008019</name>
</gene>
<feature type="transmembrane region" description="Helical" evidence="10">
    <location>
        <begin position="208"/>
        <end position="227"/>
    </location>
</feature>
<evidence type="ECO:0000256" key="1">
    <source>
        <dbReference type="ARBA" id="ARBA00004651"/>
    </source>
</evidence>
<dbReference type="EMBL" id="JADBJN010000002">
    <property type="protein sequence ID" value="KAG5678334.1"/>
    <property type="molecule type" value="Genomic_DNA"/>
</dbReference>
<keyword evidence="5" id="KW-0552">Olfaction</keyword>
<keyword evidence="9" id="KW-0807">Transducer</keyword>
<evidence type="ECO:0000256" key="6">
    <source>
        <dbReference type="ARBA" id="ARBA00022989"/>
    </source>
</evidence>
<keyword evidence="12" id="KW-1185">Reference proteome</keyword>
<evidence type="ECO:0000256" key="9">
    <source>
        <dbReference type="ARBA" id="ARBA00023224"/>
    </source>
</evidence>
<proteinExistence type="predicted"/>
<evidence type="ECO:0000256" key="10">
    <source>
        <dbReference type="SAM" id="Phobius"/>
    </source>
</evidence>
<keyword evidence="2" id="KW-1003">Cell membrane</keyword>
<keyword evidence="8" id="KW-0675">Receptor</keyword>
<dbReference type="Pfam" id="PF02949">
    <property type="entry name" value="7tm_6"/>
    <property type="match status" value="1"/>
</dbReference>